<dbReference type="InterPro" id="IPR045116">
    <property type="entry name" value="Clp1/Grc3"/>
</dbReference>
<dbReference type="EMBL" id="PUHW01000332">
    <property type="protein sequence ID" value="KAG0687009.1"/>
    <property type="molecule type" value="Genomic_DNA"/>
</dbReference>
<dbReference type="PANTHER" id="PTHR12755">
    <property type="entry name" value="CLEAVAGE/POLYADENYLATION FACTOR IA SUBUNIT CLP1P"/>
    <property type="match status" value="1"/>
</dbReference>
<organism evidence="8 9">
    <name type="scientific">Pichia californica</name>
    <dbReference type="NCBI Taxonomy" id="460514"/>
    <lineage>
        <taxon>Eukaryota</taxon>
        <taxon>Fungi</taxon>
        <taxon>Dikarya</taxon>
        <taxon>Ascomycota</taxon>
        <taxon>Saccharomycotina</taxon>
        <taxon>Pichiomycetes</taxon>
        <taxon>Pichiales</taxon>
        <taxon>Pichiaceae</taxon>
        <taxon>Pichia</taxon>
    </lineage>
</organism>
<name>A0A9P6WGZ2_9ASCO</name>
<dbReference type="Gene3D" id="2.40.30.330">
    <property type="entry name" value="Pre-mRNA cleavage complex subunit Clp1, C-terminal domain"/>
    <property type="match status" value="1"/>
</dbReference>
<dbReference type="Gene3D" id="3.40.50.300">
    <property type="entry name" value="P-loop containing nucleotide triphosphate hydrolases"/>
    <property type="match status" value="1"/>
</dbReference>
<dbReference type="Proteomes" id="UP000697127">
    <property type="component" value="Unassembled WGS sequence"/>
</dbReference>
<dbReference type="AlphaFoldDB" id="A0A9P6WGZ2"/>
<dbReference type="PANTHER" id="PTHR12755:SF6">
    <property type="entry name" value="POLYRIBONUCLEOTIDE 5'-HYDROXYL-KINASE CLP1"/>
    <property type="match status" value="1"/>
</dbReference>
<feature type="domain" description="Clp1 N-terminal" evidence="6">
    <location>
        <begin position="12"/>
        <end position="100"/>
    </location>
</feature>
<dbReference type="Gene3D" id="2.60.120.1030">
    <property type="entry name" value="Clp1, DNA binding domain"/>
    <property type="match status" value="1"/>
</dbReference>
<evidence type="ECO:0000256" key="4">
    <source>
        <dbReference type="ARBA" id="ARBA00022840"/>
    </source>
</evidence>
<dbReference type="InterPro" id="IPR010655">
    <property type="entry name" value="Clp1_C"/>
</dbReference>
<keyword evidence="3" id="KW-0547">Nucleotide-binding</keyword>
<dbReference type="GO" id="GO:0005524">
    <property type="term" value="F:ATP binding"/>
    <property type="evidence" value="ECO:0007669"/>
    <property type="project" value="UniProtKB-KW"/>
</dbReference>
<evidence type="ECO:0000259" key="6">
    <source>
        <dbReference type="Pfam" id="PF16573"/>
    </source>
</evidence>
<dbReference type="Pfam" id="PF16573">
    <property type="entry name" value="CLP1_N"/>
    <property type="match status" value="1"/>
</dbReference>
<accession>A0A9P6WGZ2</accession>
<dbReference type="InterPro" id="IPR038239">
    <property type="entry name" value="Clp1_N_sf"/>
</dbReference>
<keyword evidence="9" id="KW-1185">Reference proteome</keyword>
<proteinExistence type="predicted"/>
<feature type="domain" description="Clp1 C-terminal" evidence="5">
    <location>
        <begin position="320"/>
        <end position="491"/>
    </location>
</feature>
<evidence type="ECO:0000313" key="8">
    <source>
        <dbReference type="EMBL" id="KAG0687009.1"/>
    </source>
</evidence>
<reference evidence="8" key="1">
    <citation type="submission" date="2020-11" db="EMBL/GenBank/DDBJ databases">
        <title>Kefir isolates.</title>
        <authorList>
            <person name="Marcisauskas S."/>
            <person name="Kim Y."/>
            <person name="Blasche S."/>
        </authorList>
    </citation>
    <scope>NUCLEOTIDE SEQUENCE</scope>
    <source>
        <strain evidence="8">Olga-1</strain>
    </source>
</reference>
<dbReference type="SUPFAM" id="SSF52540">
    <property type="entry name" value="P-loop containing nucleoside triphosphate hydrolases"/>
    <property type="match status" value="1"/>
</dbReference>
<gene>
    <name evidence="8" type="primary">CLP1</name>
    <name evidence="8" type="ORF">C6P40_003029</name>
</gene>
<protein>
    <recommendedName>
        <fullName evidence="2">Polynucleotide 5'-hydroxyl-kinase GRC3</fullName>
    </recommendedName>
    <alternativeName>
        <fullName evidence="1">Polynucleotide 5'-hydroxyl-kinase grc3</fullName>
    </alternativeName>
</protein>
<dbReference type="GO" id="GO:0051731">
    <property type="term" value="F:polynucleotide 5'-hydroxyl-kinase activity"/>
    <property type="evidence" value="ECO:0007669"/>
    <property type="project" value="InterPro"/>
</dbReference>
<keyword evidence="4" id="KW-0067">ATP-binding</keyword>
<dbReference type="InterPro" id="IPR032319">
    <property type="entry name" value="CLP1_P"/>
</dbReference>
<dbReference type="OrthoDB" id="258143at2759"/>
<sequence>MDFGPTWTKIEVPALNEWRVETSKNSILSLKLESGTAEIFGTELSKNLTYVFKESLKFAVSTYHGCTLSYTASTPLDLEYISEETMLKQLLNLHLSIENLSVKGTQTRMLIMGPKDVGKSTISRTLAAYTLKTSEKSPILVNIDPRLPHFAISTQLTAAKLYDLLDVETSTIGESSTTGPGTGIYKPQIPLVKSFGLENYNENLELYKCLISELSYEVDSKIKASSNDAGTIIIDTPPFNISDWKLVQHIVDSFKINTLLVVGNERLLVDLRKKLNSSGTLNMIKLARSSGCVDKEPKFERELQQRSIKQYFYGVERAQLNPYTFHCSVKDFIFLRPKEQETDMTFLDFMNGDADDDDNYNITAIKEEGSDDDYDPFSQTTSKKVVRAKQNWKYQNMLTLLDDPKETDLTYAVLSIIDSKDINIVKLMSSKIDAKEKLSELAKHITTKSVVGFSYVSGFDEKTGKLKLLIPSPVTSLPGSIMVITQMRYQE</sequence>
<comment type="caution">
    <text evidence="8">The sequence shown here is derived from an EMBL/GenBank/DDBJ whole genome shotgun (WGS) entry which is preliminary data.</text>
</comment>
<evidence type="ECO:0000259" key="7">
    <source>
        <dbReference type="Pfam" id="PF16575"/>
    </source>
</evidence>
<evidence type="ECO:0000256" key="2">
    <source>
        <dbReference type="ARBA" id="ARBA00019824"/>
    </source>
</evidence>
<dbReference type="Pfam" id="PF16575">
    <property type="entry name" value="CLP1_P"/>
    <property type="match status" value="1"/>
</dbReference>
<dbReference type="GO" id="GO:0031124">
    <property type="term" value="P:mRNA 3'-end processing"/>
    <property type="evidence" value="ECO:0007669"/>
    <property type="project" value="InterPro"/>
</dbReference>
<evidence type="ECO:0000259" key="5">
    <source>
        <dbReference type="Pfam" id="PF06807"/>
    </source>
</evidence>
<dbReference type="GO" id="GO:0006388">
    <property type="term" value="P:tRNA splicing, via endonucleolytic cleavage and ligation"/>
    <property type="evidence" value="ECO:0007669"/>
    <property type="project" value="TreeGrafter"/>
</dbReference>
<evidence type="ECO:0000256" key="3">
    <source>
        <dbReference type="ARBA" id="ARBA00022741"/>
    </source>
</evidence>
<evidence type="ECO:0000313" key="9">
    <source>
        <dbReference type="Proteomes" id="UP000697127"/>
    </source>
</evidence>
<dbReference type="Pfam" id="PF06807">
    <property type="entry name" value="Clp1"/>
    <property type="match status" value="1"/>
</dbReference>
<evidence type="ECO:0000256" key="1">
    <source>
        <dbReference type="ARBA" id="ARBA00018706"/>
    </source>
</evidence>
<dbReference type="GO" id="GO:0005634">
    <property type="term" value="C:nucleus"/>
    <property type="evidence" value="ECO:0007669"/>
    <property type="project" value="TreeGrafter"/>
</dbReference>
<dbReference type="InterPro" id="IPR032324">
    <property type="entry name" value="Clp1_N"/>
</dbReference>
<dbReference type="InterPro" id="IPR027417">
    <property type="entry name" value="P-loop_NTPase"/>
</dbReference>
<feature type="domain" description="Clp1 P-loop" evidence="7">
    <location>
        <begin position="113"/>
        <end position="314"/>
    </location>
</feature>
<dbReference type="InterPro" id="IPR038238">
    <property type="entry name" value="Clp1_C_sf"/>
</dbReference>